<accession>A0A4W5PAQ0</accession>
<reference evidence="1" key="2">
    <citation type="submission" date="2025-08" db="UniProtKB">
        <authorList>
            <consortium name="Ensembl"/>
        </authorList>
    </citation>
    <scope>IDENTIFICATION</scope>
</reference>
<evidence type="ECO:0000313" key="2">
    <source>
        <dbReference type="Proteomes" id="UP000314982"/>
    </source>
</evidence>
<name>A0A4W5PAQ0_9TELE</name>
<dbReference type="GeneTree" id="ENSGT00970000196860"/>
<evidence type="ECO:0000313" key="1">
    <source>
        <dbReference type="Ensembl" id="ENSHHUP00000058029.1"/>
    </source>
</evidence>
<sequence>MPCVYKCKTSRAAKEVREGNKFMRAARYIDKKENKHVPMRKRGYDRVAEAHKVLSDDMVSELAKHIKNSTDQCHGLSSLKCRELACKLAYRNNTPVLDNWSRNGRVSDIEQRSTVYLNVECPPELLPDNLFVHFYSISCLQRCFREFGSTSNRPRN</sequence>
<dbReference type="Ensembl" id="ENSHHUT00000060020.1">
    <property type="protein sequence ID" value="ENSHHUP00000058029.1"/>
    <property type="gene ID" value="ENSHHUG00000034548.1"/>
</dbReference>
<dbReference type="Proteomes" id="UP000314982">
    <property type="component" value="Unassembled WGS sequence"/>
</dbReference>
<organism evidence="1 2">
    <name type="scientific">Hucho hucho</name>
    <name type="common">huchen</name>
    <dbReference type="NCBI Taxonomy" id="62062"/>
    <lineage>
        <taxon>Eukaryota</taxon>
        <taxon>Metazoa</taxon>
        <taxon>Chordata</taxon>
        <taxon>Craniata</taxon>
        <taxon>Vertebrata</taxon>
        <taxon>Euteleostomi</taxon>
        <taxon>Actinopterygii</taxon>
        <taxon>Neopterygii</taxon>
        <taxon>Teleostei</taxon>
        <taxon>Protacanthopterygii</taxon>
        <taxon>Salmoniformes</taxon>
        <taxon>Salmonidae</taxon>
        <taxon>Salmoninae</taxon>
        <taxon>Hucho</taxon>
    </lineage>
</organism>
<keyword evidence="2" id="KW-1185">Reference proteome</keyword>
<dbReference type="AlphaFoldDB" id="A0A4W5PAQ0"/>
<reference evidence="2" key="1">
    <citation type="submission" date="2018-06" db="EMBL/GenBank/DDBJ databases">
        <title>Genome assembly of Danube salmon.</title>
        <authorList>
            <person name="Macqueen D.J."/>
            <person name="Gundappa M.K."/>
        </authorList>
    </citation>
    <scope>NUCLEOTIDE SEQUENCE [LARGE SCALE GENOMIC DNA]</scope>
</reference>
<proteinExistence type="predicted"/>
<protein>
    <submittedName>
        <fullName evidence="1">Uncharacterized protein</fullName>
    </submittedName>
</protein>
<reference evidence="1" key="3">
    <citation type="submission" date="2025-09" db="UniProtKB">
        <authorList>
            <consortium name="Ensembl"/>
        </authorList>
    </citation>
    <scope>IDENTIFICATION</scope>
</reference>